<dbReference type="Proteomes" id="UP000070371">
    <property type="component" value="Chromosome"/>
</dbReference>
<protein>
    <submittedName>
        <fullName evidence="5">GntR family transcriptional regulator</fullName>
    </submittedName>
</protein>
<keyword evidence="2" id="KW-0238">DNA-binding</keyword>
<dbReference type="InterPro" id="IPR036390">
    <property type="entry name" value="WH_DNA-bd_sf"/>
</dbReference>
<dbReference type="InterPro" id="IPR036388">
    <property type="entry name" value="WH-like_DNA-bd_sf"/>
</dbReference>
<dbReference type="Gene3D" id="3.40.1410.10">
    <property type="entry name" value="Chorismate lyase-like"/>
    <property type="match status" value="1"/>
</dbReference>
<dbReference type="RefSeq" id="WP_039003284.1">
    <property type="nucleotide sequence ID" value="NZ_CP014327.1"/>
</dbReference>
<evidence type="ECO:0000313" key="6">
    <source>
        <dbReference type="Proteomes" id="UP000070371"/>
    </source>
</evidence>
<dbReference type="AlphaFoldDB" id="A0A126V5R3"/>
<organism evidence="5 6">
    <name type="scientific">Falsihalocynthiibacter arcticus</name>
    <dbReference type="NCBI Taxonomy" id="1579316"/>
    <lineage>
        <taxon>Bacteria</taxon>
        <taxon>Pseudomonadati</taxon>
        <taxon>Pseudomonadota</taxon>
        <taxon>Alphaproteobacteria</taxon>
        <taxon>Rhodobacterales</taxon>
        <taxon>Roseobacteraceae</taxon>
        <taxon>Falsihalocynthiibacter</taxon>
    </lineage>
</organism>
<name>A0A126V5R3_9RHOB</name>
<evidence type="ECO:0000256" key="1">
    <source>
        <dbReference type="ARBA" id="ARBA00023015"/>
    </source>
</evidence>
<dbReference type="STRING" id="1579316.RC74_20405"/>
<dbReference type="KEGG" id="hat:RC74_20405"/>
<dbReference type="OrthoDB" id="9794015at2"/>
<dbReference type="Gene3D" id="1.10.10.10">
    <property type="entry name" value="Winged helix-like DNA-binding domain superfamily/Winged helix DNA-binding domain"/>
    <property type="match status" value="1"/>
</dbReference>
<dbReference type="SUPFAM" id="SSF46785">
    <property type="entry name" value="Winged helix' DNA-binding domain"/>
    <property type="match status" value="1"/>
</dbReference>
<dbReference type="Pfam" id="PF00392">
    <property type="entry name" value="GntR"/>
    <property type="match status" value="1"/>
</dbReference>
<dbReference type="GO" id="GO:0003677">
    <property type="term" value="F:DNA binding"/>
    <property type="evidence" value="ECO:0007669"/>
    <property type="project" value="UniProtKB-KW"/>
</dbReference>
<reference evidence="5 6" key="1">
    <citation type="submission" date="2016-02" db="EMBL/GenBank/DDBJ databases">
        <title>Complete genome sequence of Halocynthiibacter arcticus PAMC 20958t from arctic marine sediment.</title>
        <authorList>
            <person name="Lee Y.M."/>
            <person name="Baek K."/>
            <person name="Lee H.K."/>
            <person name="Shin S.C."/>
        </authorList>
    </citation>
    <scope>NUCLEOTIDE SEQUENCE [LARGE SCALE GENOMIC DNA]</scope>
    <source>
        <strain evidence="5">PAMC 20958</strain>
    </source>
</reference>
<sequence>MVSSNESPNALPMYVQISELLIRDISAGRLMDGERLPPERAMADSLNTSVGTLRKALAILIKKNLLESVQGSGNYVRHGGEADSVYAMFRLELLEGGGLPRADILDIQAMAKPVDLPRFGTSDAGTRIRRLRYLNKTVVAIEEIWLDQNAGTVPAGVLSDSLYHFYQKQLGFWIARAEDRVGIQDVPDWSPETFGKPAGAISGYIERLSWAQEPEAVEFSRTWFDTDRALYVQRMK</sequence>
<dbReference type="InterPro" id="IPR028978">
    <property type="entry name" value="Chorismate_lyase_/UTRA_dom_sf"/>
</dbReference>
<dbReference type="InterPro" id="IPR050679">
    <property type="entry name" value="Bact_HTH_transcr_reg"/>
</dbReference>
<evidence type="ECO:0000313" key="5">
    <source>
        <dbReference type="EMBL" id="AML53295.1"/>
    </source>
</evidence>
<dbReference type="GO" id="GO:0003700">
    <property type="term" value="F:DNA-binding transcription factor activity"/>
    <property type="evidence" value="ECO:0007669"/>
    <property type="project" value="InterPro"/>
</dbReference>
<keyword evidence="6" id="KW-1185">Reference proteome</keyword>
<dbReference type="SUPFAM" id="SSF64288">
    <property type="entry name" value="Chorismate lyase-like"/>
    <property type="match status" value="1"/>
</dbReference>
<evidence type="ECO:0000256" key="3">
    <source>
        <dbReference type="ARBA" id="ARBA00023163"/>
    </source>
</evidence>
<feature type="domain" description="HTH gntR-type" evidence="4">
    <location>
        <begin position="11"/>
        <end position="79"/>
    </location>
</feature>
<dbReference type="GO" id="GO:0045892">
    <property type="term" value="P:negative regulation of DNA-templated transcription"/>
    <property type="evidence" value="ECO:0007669"/>
    <property type="project" value="TreeGrafter"/>
</dbReference>
<dbReference type="InterPro" id="IPR011663">
    <property type="entry name" value="UTRA"/>
</dbReference>
<keyword evidence="3" id="KW-0804">Transcription</keyword>
<keyword evidence="1" id="KW-0805">Transcription regulation</keyword>
<dbReference type="PROSITE" id="PS50949">
    <property type="entry name" value="HTH_GNTR"/>
    <property type="match status" value="1"/>
</dbReference>
<dbReference type="CDD" id="cd07377">
    <property type="entry name" value="WHTH_GntR"/>
    <property type="match status" value="1"/>
</dbReference>
<evidence type="ECO:0000259" key="4">
    <source>
        <dbReference type="PROSITE" id="PS50949"/>
    </source>
</evidence>
<gene>
    <name evidence="5" type="ORF">RC74_20405</name>
</gene>
<dbReference type="PANTHER" id="PTHR44846">
    <property type="entry name" value="MANNOSYL-D-GLYCERATE TRANSPORT/METABOLISM SYSTEM REPRESSOR MNGR-RELATED"/>
    <property type="match status" value="1"/>
</dbReference>
<dbReference type="SMART" id="SM00345">
    <property type="entry name" value="HTH_GNTR"/>
    <property type="match status" value="1"/>
</dbReference>
<dbReference type="EMBL" id="CP014327">
    <property type="protein sequence ID" value="AML53295.1"/>
    <property type="molecule type" value="Genomic_DNA"/>
</dbReference>
<dbReference type="PANTHER" id="PTHR44846:SF1">
    <property type="entry name" value="MANNOSYL-D-GLYCERATE TRANSPORT_METABOLISM SYSTEM REPRESSOR MNGR-RELATED"/>
    <property type="match status" value="1"/>
</dbReference>
<dbReference type="SMART" id="SM00866">
    <property type="entry name" value="UTRA"/>
    <property type="match status" value="1"/>
</dbReference>
<accession>A0A126V5R3</accession>
<dbReference type="Pfam" id="PF07702">
    <property type="entry name" value="UTRA"/>
    <property type="match status" value="1"/>
</dbReference>
<dbReference type="InterPro" id="IPR000524">
    <property type="entry name" value="Tscrpt_reg_HTH_GntR"/>
</dbReference>
<evidence type="ECO:0000256" key="2">
    <source>
        <dbReference type="ARBA" id="ARBA00023125"/>
    </source>
</evidence>
<proteinExistence type="predicted"/>